<dbReference type="PROSITE" id="PS00216">
    <property type="entry name" value="SUGAR_TRANSPORT_1"/>
    <property type="match status" value="1"/>
</dbReference>
<feature type="compositionally biased region" description="Polar residues" evidence="7">
    <location>
        <begin position="1"/>
        <end position="15"/>
    </location>
</feature>
<feature type="transmembrane region" description="Helical" evidence="8">
    <location>
        <begin position="128"/>
        <end position="146"/>
    </location>
</feature>
<dbReference type="PANTHER" id="PTHR42718:SF46">
    <property type="entry name" value="BLR6921 PROTEIN"/>
    <property type="match status" value="1"/>
</dbReference>
<keyword evidence="2" id="KW-0813">Transport</keyword>
<dbReference type="PANTHER" id="PTHR42718">
    <property type="entry name" value="MAJOR FACILITATOR SUPERFAMILY MULTIDRUG TRANSPORTER MFSC"/>
    <property type="match status" value="1"/>
</dbReference>
<evidence type="ECO:0000256" key="7">
    <source>
        <dbReference type="SAM" id="MobiDB-lite"/>
    </source>
</evidence>
<feature type="region of interest" description="Disordered" evidence="7">
    <location>
        <begin position="1"/>
        <end position="21"/>
    </location>
</feature>
<accession>A0A5B2XIY4</accession>
<evidence type="ECO:0000313" key="10">
    <source>
        <dbReference type="EMBL" id="KAA2262841.1"/>
    </source>
</evidence>
<evidence type="ECO:0000256" key="3">
    <source>
        <dbReference type="ARBA" id="ARBA00022475"/>
    </source>
</evidence>
<evidence type="ECO:0000256" key="6">
    <source>
        <dbReference type="ARBA" id="ARBA00023136"/>
    </source>
</evidence>
<feature type="transmembrane region" description="Helical" evidence="8">
    <location>
        <begin position="325"/>
        <end position="346"/>
    </location>
</feature>
<dbReference type="RefSeq" id="WP_149849498.1">
    <property type="nucleotide sequence ID" value="NZ_VUOB01000020.1"/>
</dbReference>
<feature type="transmembrane region" description="Helical" evidence="8">
    <location>
        <begin position="290"/>
        <end position="313"/>
    </location>
</feature>
<proteinExistence type="predicted"/>
<dbReference type="AlphaFoldDB" id="A0A5B2XIY4"/>
<feature type="transmembrane region" description="Helical" evidence="8">
    <location>
        <begin position="387"/>
        <end position="405"/>
    </location>
</feature>
<dbReference type="Pfam" id="PF07690">
    <property type="entry name" value="MFS_1"/>
    <property type="match status" value="1"/>
</dbReference>
<feature type="transmembrane region" description="Helical" evidence="8">
    <location>
        <begin position="184"/>
        <end position="206"/>
    </location>
</feature>
<feature type="transmembrane region" description="Helical" evidence="8">
    <location>
        <begin position="353"/>
        <end position="372"/>
    </location>
</feature>
<dbReference type="CDD" id="cd17321">
    <property type="entry name" value="MFS_MMR_MDR_like"/>
    <property type="match status" value="1"/>
</dbReference>
<dbReference type="NCBIfam" id="TIGR00711">
    <property type="entry name" value="efflux_EmrB"/>
    <property type="match status" value="1"/>
</dbReference>
<feature type="transmembrane region" description="Helical" evidence="8">
    <location>
        <begin position="30"/>
        <end position="50"/>
    </location>
</feature>
<evidence type="ECO:0000313" key="11">
    <source>
        <dbReference type="Proteomes" id="UP000323454"/>
    </source>
</evidence>
<keyword evidence="4 8" id="KW-0812">Transmembrane</keyword>
<dbReference type="InterPro" id="IPR011701">
    <property type="entry name" value="MFS"/>
</dbReference>
<reference evidence="10 11" key="1">
    <citation type="submission" date="2019-09" db="EMBL/GenBank/DDBJ databases">
        <title>Goodfellowia gen. nov., a new genus of the Pseudonocardineae related to Actinoalloteichus, containing Goodfellowia coeruleoviolacea gen. nov., comb. nov. gen. nov., comb. nov.</title>
        <authorList>
            <person name="Labeda D."/>
        </authorList>
    </citation>
    <scope>NUCLEOTIDE SEQUENCE [LARGE SCALE GENOMIC DNA]</scope>
    <source>
        <strain evidence="10 11">AN110305</strain>
    </source>
</reference>
<evidence type="ECO:0000256" key="8">
    <source>
        <dbReference type="SAM" id="Phobius"/>
    </source>
</evidence>
<dbReference type="PROSITE" id="PS50850">
    <property type="entry name" value="MFS"/>
    <property type="match status" value="1"/>
</dbReference>
<reference evidence="10 11" key="2">
    <citation type="submission" date="2019-09" db="EMBL/GenBank/DDBJ databases">
        <authorList>
            <person name="Jin C."/>
        </authorList>
    </citation>
    <scope>NUCLEOTIDE SEQUENCE [LARGE SCALE GENOMIC DNA]</scope>
    <source>
        <strain evidence="10 11">AN110305</strain>
    </source>
</reference>
<feature type="transmembrane region" description="Helical" evidence="8">
    <location>
        <begin position="244"/>
        <end position="269"/>
    </location>
</feature>
<comment type="subcellular location">
    <subcellularLocation>
        <location evidence="1">Cell membrane</location>
        <topology evidence="1">Multi-pass membrane protein</topology>
    </subcellularLocation>
</comment>
<dbReference type="GO" id="GO:0005886">
    <property type="term" value="C:plasma membrane"/>
    <property type="evidence" value="ECO:0007669"/>
    <property type="project" value="UniProtKB-SubCell"/>
</dbReference>
<feature type="transmembrane region" description="Helical" evidence="8">
    <location>
        <begin position="218"/>
        <end position="238"/>
    </location>
</feature>
<feature type="transmembrane region" description="Helical" evidence="8">
    <location>
        <begin position="426"/>
        <end position="449"/>
    </location>
</feature>
<evidence type="ECO:0000256" key="5">
    <source>
        <dbReference type="ARBA" id="ARBA00022989"/>
    </source>
</evidence>
<feature type="domain" description="Major facilitator superfamily (MFS) profile" evidence="9">
    <location>
        <begin position="32"/>
        <end position="495"/>
    </location>
</feature>
<dbReference type="Proteomes" id="UP000323454">
    <property type="component" value="Unassembled WGS sequence"/>
</dbReference>
<evidence type="ECO:0000256" key="2">
    <source>
        <dbReference type="ARBA" id="ARBA00022448"/>
    </source>
</evidence>
<protein>
    <submittedName>
        <fullName evidence="10">MFS transporter</fullName>
    </submittedName>
</protein>
<dbReference type="InterPro" id="IPR036259">
    <property type="entry name" value="MFS_trans_sf"/>
</dbReference>
<dbReference type="Gene3D" id="1.20.1250.20">
    <property type="entry name" value="MFS general substrate transporter like domains"/>
    <property type="match status" value="1"/>
</dbReference>
<dbReference type="EMBL" id="VUOB01000020">
    <property type="protein sequence ID" value="KAA2262841.1"/>
    <property type="molecule type" value="Genomic_DNA"/>
</dbReference>
<keyword evidence="5 8" id="KW-1133">Transmembrane helix</keyword>
<dbReference type="PRINTS" id="PR01036">
    <property type="entry name" value="TCRTETB"/>
</dbReference>
<dbReference type="InterPro" id="IPR020846">
    <property type="entry name" value="MFS_dom"/>
</dbReference>
<evidence type="ECO:0000259" key="9">
    <source>
        <dbReference type="PROSITE" id="PS50850"/>
    </source>
</evidence>
<feature type="transmembrane region" description="Helical" evidence="8">
    <location>
        <begin position="70"/>
        <end position="86"/>
    </location>
</feature>
<evidence type="ECO:0000256" key="4">
    <source>
        <dbReference type="ARBA" id="ARBA00022692"/>
    </source>
</evidence>
<keyword evidence="3" id="KW-1003">Cell membrane</keyword>
<feature type="transmembrane region" description="Helical" evidence="8">
    <location>
        <begin position="469"/>
        <end position="491"/>
    </location>
</feature>
<dbReference type="SUPFAM" id="SSF103473">
    <property type="entry name" value="MFS general substrate transporter"/>
    <property type="match status" value="1"/>
</dbReference>
<dbReference type="OrthoDB" id="4080117at2"/>
<dbReference type="Gene3D" id="1.20.1720.10">
    <property type="entry name" value="Multidrug resistance protein D"/>
    <property type="match status" value="1"/>
</dbReference>
<sequence length="509" mass="52282">MSTTSEPVVTGTSDATGALADAPGPDPRRWLALGVIAVAQLMVVLDASIVNIALPSAQHALNISDADRQWVVTAYTLAFGGLLLLGGRIADYVGRKRIFVIGLIGFALASALGGAAQDATMLFASRALQGAFAALLAPAALSLITVTFTEPRERARAFGVYGAIAGGGAAIGLILGGVLTEYASWRWCLLVNVPIAVLAAFAALRVVKESKASGNTKYDVPGAVLVTAGLVAIVYGFTEAAKPGVGWTAGSTLTLLIVGVLLLAAFVVVEARTENPLLPLRIVLDRNRGGVFLASLLIGAGLFAMFLFLAFYFQANLGYSPLKSGFAFLPFSGGIIVTAGVVSNLLPRTGPKPLMLIGGVLATAGLLYLVTLEQDSSWLVHVLPSELMMSIGMGMIFVPLSSLALHGVSPHDAGVASAMLNTSQQVGGALGTALLNTLYASAVTSYIAANATGPQDIPGLMPFAAIHGYHRAFLVGGIFLGAALIALAIFVTAKKSDVNKPEGASHAMA</sequence>
<keyword evidence="11" id="KW-1185">Reference proteome</keyword>
<keyword evidence="6 8" id="KW-0472">Membrane</keyword>
<dbReference type="InterPro" id="IPR004638">
    <property type="entry name" value="EmrB-like"/>
</dbReference>
<comment type="caution">
    <text evidence="10">The sequence shown here is derived from an EMBL/GenBank/DDBJ whole genome shotgun (WGS) entry which is preliminary data.</text>
</comment>
<feature type="transmembrane region" description="Helical" evidence="8">
    <location>
        <begin position="98"/>
        <end position="116"/>
    </location>
</feature>
<organism evidence="10 11">
    <name type="scientific">Solihabitans fulvus</name>
    <dbReference type="NCBI Taxonomy" id="1892852"/>
    <lineage>
        <taxon>Bacteria</taxon>
        <taxon>Bacillati</taxon>
        <taxon>Actinomycetota</taxon>
        <taxon>Actinomycetes</taxon>
        <taxon>Pseudonocardiales</taxon>
        <taxon>Pseudonocardiaceae</taxon>
        <taxon>Solihabitans</taxon>
    </lineage>
</organism>
<evidence type="ECO:0000256" key="1">
    <source>
        <dbReference type="ARBA" id="ARBA00004651"/>
    </source>
</evidence>
<dbReference type="GO" id="GO:0022857">
    <property type="term" value="F:transmembrane transporter activity"/>
    <property type="evidence" value="ECO:0007669"/>
    <property type="project" value="InterPro"/>
</dbReference>
<feature type="transmembrane region" description="Helical" evidence="8">
    <location>
        <begin position="158"/>
        <end position="178"/>
    </location>
</feature>
<name>A0A5B2XIY4_9PSEU</name>
<dbReference type="InterPro" id="IPR005829">
    <property type="entry name" value="Sugar_transporter_CS"/>
</dbReference>
<gene>
    <name evidence="10" type="ORF">F0L68_11470</name>
</gene>